<dbReference type="STRING" id="1428644.BIV57_08180"/>
<dbReference type="InterPro" id="IPR014718">
    <property type="entry name" value="GH-type_carb-bd"/>
</dbReference>
<feature type="domain" description="Galactose mutarotase-like fold" evidence="5">
    <location>
        <begin position="52"/>
        <end position="292"/>
    </location>
</feature>
<dbReference type="RefSeq" id="WP_071656052.1">
    <property type="nucleotide sequence ID" value="NZ_MLCF01000037.1"/>
</dbReference>
<dbReference type="Proteomes" id="UP000243342">
    <property type="component" value="Unassembled WGS sequence"/>
</dbReference>
<feature type="chain" id="PRO_5009643223" description="Endo-alpha-N-acetylgalactosaminidase" evidence="1">
    <location>
        <begin position="36"/>
        <end position="1028"/>
    </location>
</feature>
<dbReference type="AlphaFoldDB" id="A0A1J7BH22"/>
<dbReference type="InterPro" id="IPR013780">
    <property type="entry name" value="Glyco_hydro_b"/>
</dbReference>
<dbReference type="InterPro" id="IPR025706">
    <property type="entry name" value="Endoa_GalNAc"/>
</dbReference>
<feature type="domain" description="Endo-alpha-N-acetylgalactosaminidase" evidence="4">
    <location>
        <begin position="865"/>
        <end position="1010"/>
    </location>
</feature>
<dbReference type="Pfam" id="PF12905">
    <property type="entry name" value="Glyco_hydro_101"/>
    <property type="match status" value="1"/>
</dbReference>
<feature type="domain" description="Endo-alpha-N-acetylgalactosaminidase" evidence="6">
    <location>
        <begin position="721"/>
        <end position="850"/>
    </location>
</feature>
<dbReference type="InterPro" id="IPR035364">
    <property type="entry name" value="Beta_sandwich_GH101"/>
</dbReference>
<name>A0A1J7BH22_9ACTN</name>
<dbReference type="Pfam" id="PF21466">
    <property type="entry name" value="GH101_dom-5"/>
    <property type="match status" value="1"/>
</dbReference>
<keyword evidence="8" id="KW-1185">Reference proteome</keyword>
<dbReference type="CDD" id="cd14244">
    <property type="entry name" value="GH_101_like"/>
    <property type="match status" value="1"/>
</dbReference>
<evidence type="ECO:0000259" key="5">
    <source>
        <dbReference type="Pfam" id="PF18080"/>
    </source>
</evidence>
<feature type="domain" description="Endo-alpha-N-acetylgalactosaminidase" evidence="2">
    <location>
        <begin position="293"/>
        <end position="564"/>
    </location>
</feature>
<feature type="signal peptide" evidence="1">
    <location>
        <begin position="1"/>
        <end position="35"/>
    </location>
</feature>
<accession>A0A1J7BH22</accession>
<evidence type="ECO:0000259" key="4">
    <source>
        <dbReference type="Pfam" id="PF17974"/>
    </source>
</evidence>
<dbReference type="SMR" id="A0A1J7BH22"/>
<dbReference type="Gene3D" id="2.60.40.1180">
    <property type="entry name" value="Golgi alpha-mannosidase II"/>
    <property type="match status" value="1"/>
</dbReference>
<dbReference type="InterPro" id="IPR006311">
    <property type="entry name" value="TAT_signal"/>
</dbReference>
<evidence type="ECO:0000259" key="3">
    <source>
        <dbReference type="Pfam" id="PF17451"/>
    </source>
</evidence>
<evidence type="ECO:0008006" key="9">
    <source>
        <dbReference type="Google" id="ProtNLM"/>
    </source>
</evidence>
<dbReference type="Gene3D" id="3.20.20.80">
    <property type="entry name" value="Glycosidases"/>
    <property type="match status" value="1"/>
</dbReference>
<dbReference type="GO" id="GO:0030246">
    <property type="term" value="F:carbohydrate binding"/>
    <property type="evidence" value="ECO:0007669"/>
    <property type="project" value="InterPro"/>
</dbReference>
<comment type="caution">
    <text evidence="7">The sequence shown here is derived from an EMBL/GenBank/DDBJ whole genome shotgun (WGS) entry which is preliminary data.</text>
</comment>
<dbReference type="Gene3D" id="2.70.98.10">
    <property type="match status" value="1"/>
</dbReference>
<evidence type="ECO:0000256" key="1">
    <source>
        <dbReference type="SAM" id="SignalP"/>
    </source>
</evidence>
<evidence type="ECO:0000313" key="8">
    <source>
        <dbReference type="Proteomes" id="UP000243342"/>
    </source>
</evidence>
<gene>
    <name evidence="7" type="ORF">BIV57_08180</name>
</gene>
<keyword evidence="1" id="KW-0732">Signal</keyword>
<dbReference type="InterPro" id="IPR040633">
    <property type="entry name" value="Gal_mutarotas_3"/>
</dbReference>
<proteinExistence type="predicted"/>
<dbReference type="Pfam" id="PF17451">
    <property type="entry name" value="Glyco_hyd_101C"/>
    <property type="match status" value="1"/>
</dbReference>
<evidence type="ECO:0000259" key="2">
    <source>
        <dbReference type="Pfam" id="PF12905"/>
    </source>
</evidence>
<dbReference type="Pfam" id="PF18080">
    <property type="entry name" value="Gal_mutarotas_3"/>
    <property type="match status" value="1"/>
</dbReference>
<dbReference type="PROSITE" id="PS51318">
    <property type="entry name" value="TAT"/>
    <property type="match status" value="1"/>
</dbReference>
<dbReference type="OrthoDB" id="1095434at2"/>
<feature type="domain" description="Glycosyl hydrolase 101 beta-sandwich" evidence="3">
    <location>
        <begin position="574"/>
        <end position="672"/>
    </location>
</feature>
<dbReference type="InterPro" id="IPR040502">
    <property type="entry name" value="GH101_dom-6"/>
</dbReference>
<sequence>MTTSRPRRRTVLAGALATAAAAGGGAVLDTLPAAAADAGTGTPAASDAEQVIRSSALAVRVGTAFPRVARYTDRTTGAVLHGQEDAVTDVVVNGAVLTPQVTSRRLSGAAYGYTLDLGSGTVLEAEIAVAEWTTTFRVTKVTEGALKLGTLEIPGLQLLSVRSTDDGPALMAATTSLDKNSSGDTTLRLTAATPVDPARRGSAYAVLSVGPLAAGLESDSVTDQVSAVPGSSWENGRIWRQTVARDGYLKCGLASGQWTYRASGADPDDTEPLPYVRCILTRDRNGDGAADWQDAAIALRELLPDPIGADTQYQRVVPHIPYLIGSIAGNDFLRVLDNVKRVALATDFLGQYTLVKGYQAEGHDVAHPDYGGHYNTRAGGLDALNTLTTRGKRWNSWFAVHVNCTEAYPVAHHFSEQLADKTNPQWAWADQSYRINSRWDLTSHSITERFRQLRDETDARTLTHLYIDVFRESGWTGDRLERELRGQGWSLASEWAFGLERNNIWSHWANDVTYGGDTSRGINSTLIRFLTAHQKDVFADKFPLYPTPVLCDFEGWQQRFDWDTDFYRKIWAVNVPSKYLQANPLRTWGDTEITFFGGTSVSSATGTRIVTTNGREVQRGDTYLLGWDPRHPDAPEKLYHYNPSGGSTVWTLPPGWGRPSAVAVYKLTDTGRVLDGMAPVTDGQLTLDADPAQPYVVYPDRRPDLPDPHWGEGSGLTNPYFTAGDLRGWTSTGQAAAVHGDYGLYDAQLGDDGGAASIGQRIGGLVPGTRYAASVQIEIGSAVGEARRASLTVTTANGTAVSNSVDATPLVNKQSGDLKYGLRFQRIFVWFTAGHGPTTLTLSTEADAAAARVRFSHVRVVPNAQSSKDGTLVFQDFEDVPQGLYPFVSYTSRAHIAGLHAPYTQRGWNGATTDDVISGNWSLKTRNDSTGLAYRTVPGTVRFLPGRGYRVEFDFQNAGTASWLTAVDAADGTATTLRTDALPATTGTQHLSYDFTAPASGEAWVGLTAGKADGKPVVIDNFTITPLP</sequence>
<evidence type="ECO:0000259" key="6">
    <source>
        <dbReference type="Pfam" id="PF21466"/>
    </source>
</evidence>
<evidence type="ECO:0000313" key="7">
    <source>
        <dbReference type="EMBL" id="OIV37983.1"/>
    </source>
</evidence>
<dbReference type="Pfam" id="PF17974">
    <property type="entry name" value="GalBD_like"/>
    <property type="match status" value="1"/>
</dbReference>
<organism evidence="7 8">
    <name type="scientific">Mangrovactinospora gilvigrisea</name>
    <dbReference type="NCBI Taxonomy" id="1428644"/>
    <lineage>
        <taxon>Bacteria</taxon>
        <taxon>Bacillati</taxon>
        <taxon>Actinomycetota</taxon>
        <taxon>Actinomycetes</taxon>
        <taxon>Kitasatosporales</taxon>
        <taxon>Streptomycetaceae</taxon>
        <taxon>Mangrovactinospora</taxon>
    </lineage>
</organism>
<protein>
    <recommendedName>
        <fullName evidence="9">Endo-alpha-N-acetylgalactosaminidase</fullName>
    </recommendedName>
</protein>
<dbReference type="InterPro" id="IPR049314">
    <property type="entry name" value="GH101_dom-5"/>
</dbReference>
<dbReference type="Gene3D" id="2.60.120.260">
    <property type="entry name" value="Galactose-binding domain-like"/>
    <property type="match status" value="2"/>
</dbReference>
<reference evidence="7 8" key="1">
    <citation type="submission" date="2016-10" db="EMBL/GenBank/DDBJ databases">
        <title>Genome sequence of Streptomyces gilvigriseus MUSC 26.</title>
        <authorList>
            <person name="Lee L.-H."/>
            <person name="Ser H.-L."/>
        </authorList>
    </citation>
    <scope>NUCLEOTIDE SEQUENCE [LARGE SCALE GENOMIC DNA]</scope>
    <source>
        <strain evidence="7 8">MUSC 26</strain>
    </source>
</reference>
<dbReference type="EMBL" id="MLCF01000037">
    <property type="protein sequence ID" value="OIV37983.1"/>
    <property type="molecule type" value="Genomic_DNA"/>
</dbReference>
<dbReference type="GO" id="GO:0033926">
    <property type="term" value="F:endo-alpha-N-acetylgalactosaminidase activity"/>
    <property type="evidence" value="ECO:0007669"/>
    <property type="project" value="InterPro"/>
</dbReference>